<gene>
    <name evidence="1" type="ORF">B808_925</name>
</gene>
<comment type="caution">
    <text evidence="1">The sequence shown here is derived from an EMBL/GenBank/DDBJ whole genome shotgun (WGS) entry which is preliminary data.</text>
</comment>
<organism evidence="1 2">
    <name type="scientific">Fructilactobacillus florum 8D</name>
    <dbReference type="NCBI Taxonomy" id="1221538"/>
    <lineage>
        <taxon>Bacteria</taxon>
        <taxon>Bacillati</taxon>
        <taxon>Bacillota</taxon>
        <taxon>Bacilli</taxon>
        <taxon>Lactobacillales</taxon>
        <taxon>Lactobacillaceae</taxon>
        <taxon>Fructilactobacillus</taxon>
    </lineage>
</organism>
<keyword evidence="2" id="KW-1185">Reference proteome</keyword>
<evidence type="ECO:0000313" key="2">
    <source>
        <dbReference type="Proteomes" id="UP000019474"/>
    </source>
</evidence>
<reference evidence="1 2" key="1">
    <citation type="submission" date="2012-08" db="EMBL/GenBank/DDBJ databases">
        <title>Genome sequencing of Lactobacillus florum 8D.</title>
        <authorList>
            <person name="Kim E.B."/>
            <person name="Marco M.L."/>
        </authorList>
    </citation>
    <scope>NUCLEOTIDE SEQUENCE [LARGE SCALE GENOMIC DNA]</scope>
    <source>
        <strain evidence="1 2">8D</strain>
    </source>
</reference>
<dbReference type="EMBL" id="ALXG01000038">
    <property type="protein sequence ID" value="ETO40158.1"/>
    <property type="molecule type" value="Genomic_DNA"/>
</dbReference>
<protein>
    <submittedName>
        <fullName evidence="1">Uncharacterized protein</fullName>
    </submittedName>
</protein>
<dbReference type="Proteomes" id="UP000019474">
    <property type="component" value="Unassembled WGS sequence"/>
</dbReference>
<sequence>MGSLNKKVWNTEKVQTSAGYRSDIDFDHDRVNSWESI</sequence>
<evidence type="ECO:0000313" key="1">
    <source>
        <dbReference type="EMBL" id="ETO40158.1"/>
    </source>
</evidence>
<name>W9EDE9_9LACO</name>
<proteinExistence type="predicted"/>
<accession>W9EDE9</accession>
<dbReference type="PATRIC" id="fig|1221538.3.peg.934"/>
<dbReference type="AlphaFoldDB" id="W9EDE9"/>